<dbReference type="GO" id="GO:0004984">
    <property type="term" value="F:olfactory receptor activity"/>
    <property type="evidence" value="ECO:0007669"/>
    <property type="project" value="InterPro"/>
</dbReference>
<evidence type="ECO:0000256" key="1">
    <source>
        <dbReference type="ARBA" id="ARBA00004651"/>
    </source>
</evidence>
<evidence type="ECO:0000256" key="7">
    <source>
        <dbReference type="ARBA" id="ARBA00023136"/>
    </source>
</evidence>
<keyword evidence="8 10" id="KW-0675">Receptor</keyword>
<feature type="transmembrane region" description="Helical" evidence="10">
    <location>
        <begin position="126"/>
        <end position="148"/>
    </location>
</feature>
<dbReference type="PANTHER" id="PTHR21137:SF35">
    <property type="entry name" value="ODORANT RECEPTOR 19A-RELATED"/>
    <property type="match status" value="1"/>
</dbReference>
<evidence type="ECO:0000256" key="4">
    <source>
        <dbReference type="ARBA" id="ARBA00022692"/>
    </source>
</evidence>
<feature type="transmembrane region" description="Helical" evidence="10">
    <location>
        <begin position="37"/>
        <end position="58"/>
    </location>
</feature>
<feature type="transmembrane region" description="Helical" evidence="10">
    <location>
        <begin position="64"/>
        <end position="82"/>
    </location>
</feature>
<proteinExistence type="inferred from homology"/>
<feature type="transmembrane region" description="Helical" evidence="10">
    <location>
        <begin position="348"/>
        <end position="367"/>
    </location>
</feature>
<keyword evidence="4 10" id="KW-0812">Transmembrane</keyword>
<dbReference type="GO" id="GO:0007165">
    <property type="term" value="P:signal transduction"/>
    <property type="evidence" value="ECO:0007669"/>
    <property type="project" value="UniProtKB-KW"/>
</dbReference>
<evidence type="ECO:0000256" key="2">
    <source>
        <dbReference type="ARBA" id="ARBA00022475"/>
    </source>
</evidence>
<keyword evidence="7 10" id="KW-0472">Membrane</keyword>
<comment type="similarity">
    <text evidence="10">Belongs to the insect chemoreceptor superfamily. Heteromeric odorant receptor channel (TC 1.A.69) family.</text>
</comment>
<organism evidence="11 12">
    <name type="scientific">Cotesia glomerata</name>
    <name type="common">Lepidopteran parasitic wasp</name>
    <name type="synonym">Apanteles glomeratus</name>
    <dbReference type="NCBI Taxonomy" id="32391"/>
    <lineage>
        <taxon>Eukaryota</taxon>
        <taxon>Metazoa</taxon>
        <taxon>Ecdysozoa</taxon>
        <taxon>Arthropoda</taxon>
        <taxon>Hexapoda</taxon>
        <taxon>Insecta</taxon>
        <taxon>Pterygota</taxon>
        <taxon>Neoptera</taxon>
        <taxon>Endopterygota</taxon>
        <taxon>Hymenoptera</taxon>
        <taxon>Apocrita</taxon>
        <taxon>Ichneumonoidea</taxon>
        <taxon>Braconidae</taxon>
        <taxon>Microgastrinae</taxon>
        <taxon>Cotesia</taxon>
    </lineage>
</organism>
<keyword evidence="2" id="KW-1003">Cell membrane</keyword>
<keyword evidence="3 10" id="KW-0716">Sensory transduction</keyword>
<evidence type="ECO:0000256" key="9">
    <source>
        <dbReference type="ARBA" id="ARBA00023224"/>
    </source>
</evidence>
<evidence type="ECO:0000313" key="12">
    <source>
        <dbReference type="Proteomes" id="UP000826195"/>
    </source>
</evidence>
<accession>A0AAV7IK76</accession>
<comment type="subcellular location">
    <subcellularLocation>
        <location evidence="1 10">Cell membrane</location>
        <topology evidence="1 10">Multi-pass membrane protein</topology>
    </subcellularLocation>
</comment>
<dbReference type="PANTHER" id="PTHR21137">
    <property type="entry name" value="ODORANT RECEPTOR"/>
    <property type="match status" value="1"/>
</dbReference>
<comment type="caution">
    <text evidence="10">Lacks conserved residue(s) required for the propagation of feature annotation.</text>
</comment>
<dbReference type="Pfam" id="PF02949">
    <property type="entry name" value="7tm_6"/>
    <property type="match status" value="1"/>
</dbReference>
<name>A0AAV7IK76_COTGL</name>
<gene>
    <name evidence="11" type="ORF">KQX54_002084</name>
</gene>
<evidence type="ECO:0000256" key="3">
    <source>
        <dbReference type="ARBA" id="ARBA00022606"/>
    </source>
</evidence>
<dbReference type="InterPro" id="IPR004117">
    <property type="entry name" value="7tm6_olfct_rcpt"/>
</dbReference>
<protein>
    <recommendedName>
        <fullName evidence="10">Odorant receptor</fullName>
    </recommendedName>
</protein>
<dbReference type="GO" id="GO:0005549">
    <property type="term" value="F:odorant binding"/>
    <property type="evidence" value="ECO:0007669"/>
    <property type="project" value="InterPro"/>
</dbReference>
<feature type="transmembrane region" description="Helical" evidence="10">
    <location>
        <begin position="242"/>
        <end position="262"/>
    </location>
</feature>
<reference evidence="11 12" key="1">
    <citation type="journal article" date="2021" name="J. Hered.">
        <title>A chromosome-level genome assembly of the parasitoid wasp, Cotesia glomerata (Hymenoptera: Braconidae).</title>
        <authorList>
            <person name="Pinto B.J."/>
            <person name="Weis J.J."/>
            <person name="Gamble T."/>
            <person name="Ode P.J."/>
            <person name="Paul R."/>
            <person name="Zaspel J.M."/>
        </authorList>
    </citation>
    <scope>NUCLEOTIDE SEQUENCE [LARGE SCALE GENOMIC DNA]</scope>
    <source>
        <strain evidence="11">CgM1</strain>
    </source>
</reference>
<sequence length="369" mass="41708">MRLNVQVTPKKAIKFTKLTVFLTCAWPPRKRLFLFKVFMCFSVFLSIALLLPLIVSIIQHSDNFFIIIKSVIFICGIVNYVAKVITVRIYHEELQELGTIVDQFVDKANDQEKIVMQKLIDKCWKFQFFMTCSYYLTTTAMLIGPLVLTQKFPTDAIYPFSVDNLVVSRIVYLHQCFVGYQCSAGMALDCQAALFIWFLSGKFELLGAESKSVVNHDQLCHFVEKHQDLLIFADKLILSTRIMALSTVSVTKIGMIFGGIVLISNEPLAVKVQFGIMVMSTTANIYVCTWAADYLITVSSSTLSEEIFGSSWKHEPKVRKMWSIVLLRSQKPVIINIPGLLNNLSNEYYAAFLSAAFSAFATIRVAVNS</sequence>
<dbReference type="EMBL" id="JAHXZJ010001119">
    <property type="protein sequence ID" value="KAH0553542.1"/>
    <property type="molecule type" value="Genomic_DNA"/>
</dbReference>
<keyword evidence="6 10" id="KW-1133">Transmembrane helix</keyword>
<evidence type="ECO:0000256" key="6">
    <source>
        <dbReference type="ARBA" id="ARBA00022989"/>
    </source>
</evidence>
<keyword evidence="12" id="KW-1185">Reference proteome</keyword>
<evidence type="ECO:0000256" key="10">
    <source>
        <dbReference type="RuleBase" id="RU351113"/>
    </source>
</evidence>
<dbReference type="AlphaFoldDB" id="A0AAV7IK76"/>
<comment type="caution">
    <text evidence="11">The sequence shown here is derived from an EMBL/GenBank/DDBJ whole genome shotgun (WGS) entry which is preliminary data.</text>
</comment>
<keyword evidence="9 10" id="KW-0807">Transducer</keyword>
<keyword evidence="5 10" id="KW-0552">Olfaction</keyword>
<evidence type="ECO:0000256" key="8">
    <source>
        <dbReference type="ARBA" id="ARBA00023170"/>
    </source>
</evidence>
<dbReference type="GO" id="GO:0005886">
    <property type="term" value="C:plasma membrane"/>
    <property type="evidence" value="ECO:0007669"/>
    <property type="project" value="UniProtKB-SubCell"/>
</dbReference>
<evidence type="ECO:0000313" key="11">
    <source>
        <dbReference type="EMBL" id="KAH0553542.1"/>
    </source>
</evidence>
<evidence type="ECO:0000256" key="5">
    <source>
        <dbReference type="ARBA" id="ARBA00022725"/>
    </source>
</evidence>
<dbReference type="Proteomes" id="UP000826195">
    <property type="component" value="Unassembled WGS sequence"/>
</dbReference>
<feature type="transmembrane region" description="Helical" evidence="10">
    <location>
        <begin position="274"/>
        <end position="296"/>
    </location>
</feature>